<comment type="caution">
    <text evidence="3">The sequence shown here is derived from an EMBL/GenBank/DDBJ whole genome shotgun (WGS) entry which is preliminary data.</text>
</comment>
<feature type="domain" description="NIPSNAP" evidence="2">
    <location>
        <begin position="161"/>
        <end position="264"/>
    </location>
</feature>
<dbReference type="Gene3D" id="3.30.70.100">
    <property type="match status" value="2"/>
</dbReference>
<feature type="chain" id="PRO_5022908813" description="NIPSNAP domain-containing protein" evidence="1">
    <location>
        <begin position="26"/>
        <end position="265"/>
    </location>
</feature>
<dbReference type="OrthoDB" id="9809695at2"/>
<evidence type="ECO:0000259" key="2">
    <source>
        <dbReference type="Pfam" id="PF07978"/>
    </source>
</evidence>
<dbReference type="Pfam" id="PF07978">
    <property type="entry name" value="NIPSNAP"/>
    <property type="match status" value="1"/>
</dbReference>
<organism evidence="3 4">
    <name type="scientific">Crateriforma conspicua</name>
    <dbReference type="NCBI Taxonomy" id="2527996"/>
    <lineage>
        <taxon>Bacteria</taxon>
        <taxon>Pseudomonadati</taxon>
        <taxon>Planctomycetota</taxon>
        <taxon>Planctomycetia</taxon>
        <taxon>Planctomycetales</taxon>
        <taxon>Planctomycetaceae</taxon>
        <taxon>Crateriforma</taxon>
    </lineage>
</organism>
<evidence type="ECO:0000313" key="3">
    <source>
        <dbReference type="EMBL" id="TWT70140.1"/>
    </source>
</evidence>
<feature type="signal peptide" evidence="1">
    <location>
        <begin position="1"/>
        <end position="25"/>
    </location>
</feature>
<evidence type="ECO:0000256" key="1">
    <source>
        <dbReference type="SAM" id="SignalP"/>
    </source>
</evidence>
<proteinExistence type="predicted"/>
<dbReference type="Proteomes" id="UP000317238">
    <property type="component" value="Unassembled WGS sequence"/>
</dbReference>
<keyword evidence="4" id="KW-1185">Reference proteome</keyword>
<dbReference type="InterPro" id="IPR012577">
    <property type="entry name" value="NIPSNAP"/>
</dbReference>
<sequence precursor="true">MNHRPWLSAAVLAVLACVPMTSTQADEPELYEVRHYILGEQSDAQALDQYLADALIPALQRQEIGPVGAFAYPESLNPNDNKRLSDRVVVVIPYKNAADIAKTAAALSSDTQYLQDADAYLQRAHNEPAFQRIQTELLVAMDCMKQLNVPSGTLDNPDRVYELRLYESANERLAAKKVDMFNNGEVPIFLDCDIQPIFIGQCLVGPQQPSLTYLTVYENDEARNEAWKAFRVHPDWKVLSKDKQYANTVSRIDKLVLTPKPYSQM</sequence>
<dbReference type="SUPFAM" id="SSF54909">
    <property type="entry name" value="Dimeric alpha+beta barrel"/>
    <property type="match status" value="1"/>
</dbReference>
<name>A0A5C5Y4H0_9PLAN</name>
<dbReference type="EMBL" id="SJPL01000001">
    <property type="protein sequence ID" value="TWT70140.1"/>
    <property type="molecule type" value="Genomic_DNA"/>
</dbReference>
<evidence type="ECO:0000313" key="4">
    <source>
        <dbReference type="Proteomes" id="UP000317238"/>
    </source>
</evidence>
<gene>
    <name evidence="3" type="ORF">Pan14r_24400</name>
</gene>
<keyword evidence="1" id="KW-0732">Signal</keyword>
<dbReference type="InterPro" id="IPR011008">
    <property type="entry name" value="Dimeric_a/b-barrel"/>
</dbReference>
<dbReference type="RefSeq" id="WP_146439196.1">
    <property type="nucleotide sequence ID" value="NZ_SJPL01000001.1"/>
</dbReference>
<protein>
    <recommendedName>
        <fullName evidence="2">NIPSNAP domain-containing protein</fullName>
    </recommendedName>
</protein>
<dbReference type="PROSITE" id="PS51257">
    <property type="entry name" value="PROKAR_LIPOPROTEIN"/>
    <property type="match status" value="1"/>
</dbReference>
<reference evidence="3 4" key="1">
    <citation type="submission" date="2019-02" db="EMBL/GenBank/DDBJ databases">
        <title>Deep-cultivation of Planctomycetes and their phenomic and genomic characterization uncovers novel biology.</title>
        <authorList>
            <person name="Wiegand S."/>
            <person name="Jogler M."/>
            <person name="Boedeker C."/>
            <person name="Pinto D."/>
            <person name="Vollmers J."/>
            <person name="Rivas-Marin E."/>
            <person name="Kohn T."/>
            <person name="Peeters S.H."/>
            <person name="Heuer A."/>
            <person name="Rast P."/>
            <person name="Oberbeckmann S."/>
            <person name="Bunk B."/>
            <person name="Jeske O."/>
            <person name="Meyerdierks A."/>
            <person name="Storesund J.E."/>
            <person name="Kallscheuer N."/>
            <person name="Luecker S."/>
            <person name="Lage O.M."/>
            <person name="Pohl T."/>
            <person name="Merkel B.J."/>
            <person name="Hornburger P."/>
            <person name="Mueller R.-W."/>
            <person name="Bruemmer F."/>
            <person name="Labrenz M."/>
            <person name="Spormann A.M."/>
            <person name="Op Den Camp H."/>
            <person name="Overmann J."/>
            <person name="Amann R."/>
            <person name="Jetten M.S.M."/>
            <person name="Mascher T."/>
            <person name="Medema M.H."/>
            <person name="Devos D.P."/>
            <person name="Kaster A.-K."/>
            <person name="Ovreas L."/>
            <person name="Rohde M."/>
            <person name="Galperin M.Y."/>
            <person name="Jogler C."/>
        </authorList>
    </citation>
    <scope>NUCLEOTIDE SEQUENCE [LARGE SCALE GENOMIC DNA]</scope>
    <source>
        <strain evidence="3 4">Pan14r</strain>
    </source>
</reference>
<dbReference type="AlphaFoldDB" id="A0A5C5Y4H0"/>
<accession>A0A5C5Y4H0</accession>